<dbReference type="KEGG" id="deo:CAY53_11545"/>
<name>A0A2L1GQW0_9BACT</name>
<dbReference type="EMBL" id="CP021255">
    <property type="protein sequence ID" value="AVD72028.1"/>
    <property type="molecule type" value="Genomic_DNA"/>
</dbReference>
<dbReference type="RefSeq" id="WP_104937233.1">
    <property type="nucleotide sequence ID" value="NZ_CP021255.1"/>
</dbReference>
<proteinExistence type="predicted"/>
<accession>A0A2L1GQW0</accession>
<dbReference type="Proteomes" id="UP000239867">
    <property type="component" value="Chromosome"/>
</dbReference>
<protein>
    <submittedName>
        <fullName evidence="1">Uncharacterized protein</fullName>
    </submittedName>
</protein>
<dbReference type="AlphaFoldDB" id="A0A2L1GQW0"/>
<evidence type="ECO:0000313" key="2">
    <source>
        <dbReference type="Proteomes" id="UP000239867"/>
    </source>
</evidence>
<organism evidence="1 2">
    <name type="scientific">Desulfobulbus oralis</name>
    <dbReference type="NCBI Taxonomy" id="1986146"/>
    <lineage>
        <taxon>Bacteria</taxon>
        <taxon>Pseudomonadati</taxon>
        <taxon>Thermodesulfobacteriota</taxon>
        <taxon>Desulfobulbia</taxon>
        <taxon>Desulfobulbales</taxon>
        <taxon>Desulfobulbaceae</taxon>
        <taxon>Desulfobulbus</taxon>
    </lineage>
</organism>
<evidence type="ECO:0000313" key="1">
    <source>
        <dbReference type="EMBL" id="AVD72028.1"/>
    </source>
</evidence>
<keyword evidence="2" id="KW-1185">Reference proteome</keyword>
<reference evidence="1 2" key="1">
    <citation type="journal article" date="2018" name="MBio">
        <title>Insights into the evolution of host association through the isolation and characterization of a novel human periodontal pathobiont, Desulfobulbus oralis.</title>
        <authorList>
            <person name="Cross K.L."/>
            <person name="Chirania P."/>
            <person name="Xiong W."/>
            <person name="Beall C.J."/>
            <person name="Elkins J.G."/>
            <person name="Giannone R.J."/>
            <person name="Griffen A.L."/>
            <person name="Guss A.M."/>
            <person name="Hettich R.L."/>
            <person name="Joshi S.S."/>
            <person name="Mokrzan E.M."/>
            <person name="Martin R.K."/>
            <person name="Zhulin I.B."/>
            <person name="Leys E.J."/>
            <person name="Podar M."/>
        </authorList>
    </citation>
    <scope>NUCLEOTIDE SEQUENCE [LARGE SCALE GENOMIC DNA]</scope>
    <source>
        <strain evidence="1 2">ORNL</strain>
    </source>
</reference>
<sequence length="195" mass="23445">MKRILYFSVCILFLFFPLYLFTYKKEISFTRNSPEIILKIPPILIVGFFHNFEIEIISENKDDYLKILYNSFDRPLLFLPNKKNNSMLVVYFFDIEDHIFIIEKNENIMFQDFSNREKSSLSRILLSVKGFNIRPLTEFELNDAIKEIDTMPLEQYRELSVPSLDLGFHKIYMPKSKILDMLQEERIKLHRRIGR</sequence>
<gene>
    <name evidence="1" type="ORF">CAY53_11545</name>
</gene>